<keyword evidence="7" id="KW-1185">Reference proteome</keyword>
<dbReference type="InterPro" id="IPR000847">
    <property type="entry name" value="LysR_HTH_N"/>
</dbReference>
<dbReference type="AlphaFoldDB" id="A0A6N8IQ05"/>
<reference evidence="6 7" key="1">
    <citation type="submission" date="2019-12" db="EMBL/GenBank/DDBJ databases">
        <authorList>
            <person name="Huq M.A."/>
        </authorList>
    </citation>
    <scope>NUCLEOTIDE SEQUENCE [LARGE SCALE GENOMIC DNA]</scope>
    <source>
        <strain evidence="6 7">MAH-25</strain>
    </source>
</reference>
<keyword evidence="2" id="KW-0805">Transcription regulation</keyword>
<dbReference type="Pfam" id="PF03466">
    <property type="entry name" value="LysR_substrate"/>
    <property type="match status" value="1"/>
</dbReference>
<proteinExistence type="inferred from homology"/>
<dbReference type="GO" id="GO:0003677">
    <property type="term" value="F:DNA binding"/>
    <property type="evidence" value="ECO:0007669"/>
    <property type="project" value="UniProtKB-KW"/>
</dbReference>
<dbReference type="Proteomes" id="UP000469385">
    <property type="component" value="Unassembled WGS sequence"/>
</dbReference>
<dbReference type="Gene3D" id="3.40.190.10">
    <property type="entry name" value="Periplasmic binding protein-like II"/>
    <property type="match status" value="2"/>
</dbReference>
<organism evidence="6 7">
    <name type="scientific">Ramlibacter pinisoli</name>
    <dbReference type="NCBI Taxonomy" id="2682844"/>
    <lineage>
        <taxon>Bacteria</taxon>
        <taxon>Pseudomonadati</taxon>
        <taxon>Pseudomonadota</taxon>
        <taxon>Betaproteobacteria</taxon>
        <taxon>Burkholderiales</taxon>
        <taxon>Comamonadaceae</taxon>
        <taxon>Ramlibacter</taxon>
    </lineage>
</organism>
<dbReference type="Pfam" id="PF00126">
    <property type="entry name" value="HTH_1"/>
    <property type="match status" value="1"/>
</dbReference>
<dbReference type="GO" id="GO:0005829">
    <property type="term" value="C:cytosol"/>
    <property type="evidence" value="ECO:0007669"/>
    <property type="project" value="TreeGrafter"/>
</dbReference>
<dbReference type="PRINTS" id="PR00039">
    <property type="entry name" value="HTHLYSR"/>
</dbReference>
<dbReference type="Gene3D" id="1.10.10.10">
    <property type="entry name" value="Winged helix-like DNA-binding domain superfamily/Winged helix DNA-binding domain"/>
    <property type="match status" value="1"/>
</dbReference>
<dbReference type="SUPFAM" id="SSF46785">
    <property type="entry name" value="Winged helix' DNA-binding domain"/>
    <property type="match status" value="1"/>
</dbReference>
<sequence length="313" mass="33189">MKQGMRPRELRLLWEVSRTGSVTAAAERIAMTQPAASALLRELEERLGFALFDREKRRLTFTAKGRALLPEIANALAALDSVSRLTESLRADAPQRVVIGSVAPAAATILPGGVRQLRESLPAALVSVRTAMSLEIESMVAEGRVDFGIVTREAGSSGPGCLRLCALPLYCVVDAAHPFAGREAVEAGDIARENYVSLGRQFTVGGATARLLEDTGAVHAPSVEVMHYSTACAFVRDGGCVAVLDALCTLYAPQLGLVAKPIRNAPHLSLDLLWSPHSSLAAHAQSFADGLIAALGGSQLAPFFHVHPRRGGR</sequence>
<name>A0A6N8IQ05_9BURK</name>
<dbReference type="EMBL" id="WSEL01000003">
    <property type="protein sequence ID" value="MVQ28802.1"/>
    <property type="molecule type" value="Genomic_DNA"/>
</dbReference>
<dbReference type="InterPro" id="IPR036388">
    <property type="entry name" value="WH-like_DNA-bd_sf"/>
</dbReference>
<dbReference type="SUPFAM" id="SSF53850">
    <property type="entry name" value="Periplasmic binding protein-like II"/>
    <property type="match status" value="1"/>
</dbReference>
<keyword evidence="4" id="KW-0804">Transcription</keyword>
<evidence type="ECO:0000256" key="3">
    <source>
        <dbReference type="ARBA" id="ARBA00023125"/>
    </source>
</evidence>
<dbReference type="InterPro" id="IPR036390">
    <property type="entry name" value="WH_DNA-bd_sf"/>
</dbReference>
<evidence type="ECO:0000313" key="6">
    <source>
        <dbReference type="EMBL" id="MVQ28802.1"/>
    </source>
</evidence>
<evidence type="ECO:0000256" key="2">
    <source>
        <dbReference type="ARBA" id="ARBA00023015"/>
    </source>
</evidence>
<gene>
    <name evidence="6" type="ORF">GON04_05075</name>
</gene>
<dbReference type="PANTHER" id="PTHR30419">
    <property type="entry name" value="HTH-TYPE TRANSCRIPTIONAL REGULATOR YBHD"/>
    <property type="match status" value="1"/>
</dbReference>
<evidence type="ECO:0000259" key="5">
    <source>
        <dbReference type="PROSITE" id="PS50931"/>
    </source>
</evidence>
<evidence type="ECO:0000256" key="4">
    <source>
        <dbReference type="ARBA" id="ARBA00023163"/>
    </source>
</evidence>
<feature type="domain" description="HTH lysR-type" evidence="5">
    <location>
        <begin position="5"/>
        <end position="62"/>
    </location>
</feature>
<keyword evidence="3" id="KW-0238">DNA-binding</keyword>
<dbReference type="PROSITE" id="PS50931">
    <property type="entry name" value="HTH_LYSR"/>
    <property type="match status" value="1"/>
</dbReference>
<dbReference type="InterPro" id="IPR005119">
    <property type="entry name" value="LysR_subst-bd"/>
</dbReference>
<comment type="similarity">
    <text evidence="1">Belongs to the LysR transcriptional regulatory family.</text>
</comment>
<evidence type="ECO:0000313" key="7">
    <source>
        <dbReference type="Proteomes" id="UP000469385"/>
    </source>
</evidence>
<dbReference type="GO" id="GO:0003700">
    <property type="term" value="F:DNA-binding transcription factor activity"/>
    <property type="evidence" value="ECO:0007669"/>
    <property type="project" value="InterPro"/>
</dbReference>
<protein>
    <submittedName>
        <fullName evidence="6">LysR family transcriptional regulator</fullName>
    </submittedName>
</protein>
<dbReference type="InterPro" id="IPR050950">
    <property type="entry name" value="HTH-type_LysR_regulators"/>
</dbReference>
<accession>A0A6N8IQ05</accession>
<evidence type="ECO:0000256" key="1">
    <source>
        <dbReference type="ARBA" id="ARBA00009437"/>
    </source>
</evidence>
<comment type="caution">
    <text evidence="6">The sequence shown here is derived from an EMBL/GenBank/DDBJ whole genome shotgun (WGS) entry which is preliminary data.</text>
</comment>
<dbReference type="PANTHER" id="PTHR30419:SF8">
    <property type="entry name" value="NITROGEN ASSIMILATION TRANSCRIPTIONAL ACTIVATOR-RELATED"/>
    <property type="match status" value="1"/>
</dbReference>